<sequence length="407" mass="48337">MNYLKCFLSKTFRPYENTYIFFINNSLMENFSTNDFYLFLDKIYNYLKILENQSIKFQVVLPDSFYSFMNETDEFIAKINKNKKTLTEFLGKLREFKFVEIFQTINFKNLSYLAYEISKKINATEEEDYSEETINIDFNKMVFTKKVIIEERIKEKETIVYKDMVIVSSFFIEKYNISGVVFEGIDEFIFSLPKKEILSNIKLLNNIFNVFKSENKIKIYGKIGNNFKNKLLQNINFLDHTIIDFEFKKTFLKNLLSISADDKCVANIDFLKYINMANDEHIFVFEQCKTLINESILNKNIIGINFIPDSYFGKLKENGVLYEFKFLEELNKTIINSIINKNLFLKIPLANLVKTSYSFKKMFKGILIKNIWIDHVLYTQEINFCGKIFRTKETTLLPFSQLLKEKK</sequence>
<name>A0A449AQD7_9BACT</name>
<evidence type="ECO:0000313" key="2">
    <source>
        <dbReference type="Proteomes" id="UP000290495"/>
    </source>
</evidence>
<dbReference type="Proteomes" id="UP000290495">
    <property type="component" value="Chromosome"/>
</dbReference>
<protein>
    <submittedName>
        <fullName evidence="1">Uncharacterized protein</fullName>
    </submittedName>
</protein>
<dbReference type="EMBL" id="LR215010">
    <property type="protein sequence ID" value="VEU68769.1"/>
    <property type="molecule type" value="Genomic_DNA"/>
</dbReference>
<proteinExistence type="predicted"/>
<reference evidence="1 2" key="1">
    <citation type="submission" date="2019-01" db="EMBL/GenBank/DDBJ databases">
        <authorList>
            <consortium name="Pathogen Informatics"/>
        </authorList>
    </citation>
    <scope>NUCLEOTIDE SEQUENCE [LARGE SCALE GENOMIC DNA]</scope>
    <source>
        <strain evidence="1 2">NCTC10146</strain>
    </source>
</reference>
<organism evidence="1 2">
    <name type="scientific">Mycoplasmopsis canis</name>
    <dbReference type="NCBI Taxonomy" id="29555"/>
    <lineage>
        <taxon>Bacteria</taxon>
        <taxon>Bacillati</taxon>
        <taxon>Mycoplasmatota</taxon>
        <taxon>Mycoplasmoidales</taxon>
        <taxon>Metamycoplasmataceae</taxon>
        <taxon>Mycoplasmopsis</taxon>
    </lineage>
</organism>
<accession>A0A449AQD7</accession>
<gene>
    <name evidence="1" type="ORF">NCTC10146_00222</name>
</gene>
<evidence type="ECO:0000313" key="1">
    <source>
        <dbReference type="EMBL" id="VEU68769.1"/>
    </source>
</evidence>
<dbReference type="AlphaFoldDB" id="A0A449AQD7"/>